<dbReference type="InterPro" id="IPR004090">
    <property type="entry name" value="Chemotax_Me-accpt_rcpt"/>
</dbReference>
<proteinExistence type="inferred from homology"/>
<dbReference type="InterPro" id="IPR024478">
    <property type="entry name" value="HlyB_4HB_MCP"/>
</dbReference>
<dbReference type="RefSeq" id="WP_200760423.1">
    <property type="nucleotide sequence ID" value="NZ_AP023366.1"/>
</dbReference>
<comment type="similarity">
    <text evidence="5">Belongs to the methyl-accepting chemotaxis (MCP) protein family.</text>
</comment>
<dbReference type="SMART" id="SM00283">
    <property type="entry name" value="MA"/>
    <property type="match status" value="1"/>
</dbReference>
<dbReference type="PROSITE" id="PS50111">
    <property type="entry name" value="CHEMOTAXIS_TRANSDUC_2"/>
    <property type="match status" value="1"/>
</dbReference>
<dbReference type="GO" id="GO:0007165">
    <property type="term" value="P:signal transduction"/>
    <property type="evidence" value="ECO:0007669"/>
    <property type="project" value="UniProtKB-KW"/>
</dbReference>
<dbReference type="PANTHER" id="PTHR32089">
    <property type="entry name" value="METHYL-ACCEPTING CHEMOTAXIS PROTEIN MCPB"/>
    <property type="match status" value="1"/>
</dbReference>
<dbReference type="Gene3D" id="1.10.287.950">
    <property type="entry name" value="Methyl-accepting chemotaxis protein"/>
    <property type="match status" value="1"/>
</dbReference>
<evidence type="ECO:0000256" key="5">
    <source>
        <dbReference type="ARBA" id="ARBA00029447"/>
    </source>
</evidence>
<accession>A0A7I8D8U2</accession>
<evidence type="ECO:0000259" key="10">
    <source>
        <dbReference type="PROSITE" id="PS50885"/>
    </source>
</evidence>
<dbReference type="Pfam" id="PF12729">
    <property type="entry name" value="4HB_MCP_1"/>
    <property type="match status" value="1"/>
</dbReference>
<dbReference type="SMART" id="SM00304">
    <property type="entry name" value="HAMP"/>
    <property type="match status" value="2"/>
</dbReference>
<protein>
    <recommendedName>
        <fullName evidence="13">Methyl-accepting chemotaxis protein</fullName>
    </recommendedName>
</protein>
<evidence type="ECO:0000256" key="1">
    <source>
        <dbReference type="ARBA" id="ARBA00004236"/>
    </source>
</evidence>
<dbReference type="Gene3D" id="6.10.340.10">
    <property type="match status" value="1"/>
</dbReference>
<evidence type="ECO:0000256" key="8">
    <source>
        <dbReference type="SAM" id="Phobius"/>
    </source>
</evidence>
<dbReference type="SUPFAM" id="SSF58104">
    <property type="entry name" value="Methyl-accepting chemotaxis protein (MCP) signaling domain"/>
    <property type="match status" value="1"/>
</dbReference>
<feature type="transmembrane region" description="Helical" evidence="8">
    <location>
        <begin position="186"/>
        <end position="211"/>
    </location>
</feature>
<dbReference type="Pfam" id="PF00672">
    <property type="entry name" value="HAMP"/>
    <property type="match status" value="1"/>
</dbReference>
<dbReference type="GO" id="GO:0005886">
    <property type="term" value="C:plasma membrane"/>
    <property type="evidence" value="ECO:0007669"/>
    <property type="project" value="UniProtKB-SubCell"/>
</dbReference>
<evidence type="ECO:0000256" key="3">
    <source>
        <dbReference type="ARBA" id="ARBA00023136"/>
    </source>
</evidence>
<dbReference type="Pfam" id="PF00015">
    <property type="entry name" value="MCPsignal"/>
    <property type="match status" value="1"/>
</dbReference>
<dbReference type="CDD" id="cd06225">
    <property type="entry name" value="HAMP"/>
    <property type="match status" value="1"/>
</dbReference>
<dbReference type="InterPro" id="IPR003660">
    <property type="entry name" value="HAMP_dom"/>
</dbReference>
<evidence type="ECO:0000256" key="6">
    <source>
        <dbReference type="PROSITE-ProRule" id="PRU00284"/>
    </source>
</evidence>
<dbReference type="PRINTS" id="PR00260">
    <property type="entry name" value="CHEMTRNSDUCR"/>
</dbReference>
<dbReference type="InterPro" id="IPR004089">
    <property type="entry name" value="MCPsignal_dom"/>
</dbReference>
<keyword evidence="8" id="KW-1133">Transmembrane helix</keyword>
<feature type="domain" description="HAMP" evidence="10">
    <location>
        <begin position="212"/>
        <end position="265"/>
    </location>
</feature>
<dbReference type="GO" id="GO:0004888">
    <property type="term" value="F:transmembrane signaling receptor activity"/>
    <property type="evidence" value="ECO:0007669"/>
    <property type="project" value="InterPro"/>
</dbReference>
<dbReference type="KEGG" id="eff:skT53_14020"/>
<gene>
    <name evidence="11" type="ORF">skT53_14020</name>
</gene>
<keyword evidence="8" id="KW-0812">Transmembrane</keyword>
<evidence type="ECO:0000259" key="9">
    <source>
        <dbReference type="PROSITE" id="PS50111"/>
    </source>
</evidence>
<keyword evidence="12" id="KW-1185">Reference proteome</keyword>
<keyword evidence="7" id="KW-0175">Coiled coil</keyword>
<dbReference type="PANTHER" id="PTHR32089:SF112">
    <property type="entry name" value="LYSOZYME-LIKE PROTEIN-RELATED"/>
    <property type="match status" value="1"/>
</dbReference>
<reference evidence="11 12" key="1">
    <citation type="submission" date="2020-08" db="EMBL/GenBank/DDBJ databases">
        <title>Complete Genome Sequence of Effusibacillus dendaii Strain skT53, Isolated from Farmland soil.</title>
        <authorList>
            <person name="Konishi T."/>
            <person name="Kawasaki H."/>
        </authorList>
    </citation>
    <scope>NUCLEOTIDE SEQUENCE [LARGE SCALE GENOMIC DNA]</scope>
    <source>
        <strain evidence="12">skT53</strain>
    </source>
</reference>
<sequence>MQWIKNVKTSAKIILLVLITAVFMGAVGGTGYVYLKQANNRIESMFSDNLLPIQYLNAARAYSKASEALVLEIMLTKDTAEQVKIRNDLNSQAKAFNLEIANYEKTGLDDFEKSKLANLKIDLEAYRGQREMFLDAAVSGYRDEAYAMYKTSANSVTQVNNGLEELANYNAKKAQDQNAQSQKAELTAVTLLSGVIVIGIVLAIGIGYLIARMISKPLAQVTEITNRVAEGDLRVEEIDNSSQDEIGQLAQSVNQMVRNLKNLIRQVKETSEQVAAASEELSATSEQTGRATELIASTIEEMAAGSEQRLHAVQESKQVVDEISVGIRQIADHAQNVAQTSLHTSNLALEGNKAVQTSVQQMNLISNTVNDLADIVKGLGHRSQEIGQIVQVITDIAEQTNLLALNAAIEAARAGDQGRGFAVVADEVRKLAEQSSQSAQQITQLIKGIQDETGKAVQTMETNTEEVAVGIDYVNTAGRTFEQIQQSITQVTTQVQEVSAASQQMSAGTDQLVRTIAGFAKTTEEAAAGSQTISASAEEQLASMEEMTSSASSLAQMAESLQRTVEKFKI</sequence>
<evidence type="ECO:0000313" key="11">
    <source>
        <dbReference type="EMBL" id="BCJ86417.1"/>
    </source>
</evidence>
<evidence type="ECO:0000256" key="2">
    <source>
        <dbReference type="ARBA" id="ARBA00022475"/>
    </source>
</evidence>
<feature type="transmembrane region" description="Helical" evidence="8">
    <location>
        <begin position="13"/>
        <end position="35"/>
    </location>
</feature>
<organism evidence="11 12">
    <name type="scientific">Effusibacillus dendaii</name>
    <dbReference type="NCBI Taxonomy" id="2743772"/>
    <lineage>
        <taxon>Bacteria</taxon>
        <taxon>Bacillati</taxon>
        <taxon>Bacillota</taxon>
        <taxon>Bacilli</taxon>
        <taxon>Bacillales</taxon>
        <taxon>Alicyclobacillaceae</taxon>
        <taxon>Effusibacillus</taxon>
    </lineage>
</organism>
<evidence type="ECO:0000256" key="7">
    <source>
        <dbReference type="SAM" id="Coils"/>
    </source>
</evidence>
<dbReference type="Proteomes" id="UP000593802">
    <property type="component" value="Chromosome"/>
</dbReference>
<comment type="subcellular location">
    <subcellularLocation>
        <location evidence="1">Cell membrane</location>
    </subcellularLocation>
</comment>
<keyword evidence="4 6" id="KW-0807">Transducer</keyword>
<evidence type="ECO:0000313" key="12">
    <source>
        <dbReference type="Proteomes" id="UP000593802"/>
    </source>
</evidence>
<feature type="domain" description="Methyl-accepting transducer" evidence="9">
    <location>
        <begin position="284"/>
        <end position="520"/>
    </location>
</feature>
<dbReference type="EMBL" id="AP023366">
    <property type="protein sequence ID" value="BCJ86417.1"/>
    <property type="molecule type" value="Genomic_DNA"/>
</dbReference>
<name>A0A7I8D8U2_9BACL</name>
<keyword evidence="3 8" id="KW-0472">Membrane</keyword>
<keyword evidence="2" id="KW-1003">Cell membrane</keyword>
<evidence type="ECO:0008006" key="13">
    <source>
        <dbReference type="Google" id="ProtNLM"/>
    </source>
</evidence>
<dbReference type="CDD" id="cd11386">
    <property type="entry name" value="MCP_signal"/>
    <property type="match status" value="1"/>
</dbReference>
<dbReference type="AlphaFoldDB" id="A0A7I8D8U2"/>
<dbReference type="PROSITE" id="PS50885">
    <property type="entry name" value="HAMP"/>
    <property type="match status" value="1"/>
</dbReference>
<dbReference type="FunFam" id="1.10.287.950:FF:000001">
    <property type="entry name" value="Methyl-accepting chemotaxis sensory transducer"/>
    <property type="match status" value="1"/>
</dbReference>
<dbReference type="GO" id="GO:0006935">
    <property type="term" value="P:chemotaxis"/>
    <property type="evidence" value="ECO:0007669"/>
    <property type="project" value="InterPro"/>
</dbReference>
<evidence type="ECO:0000256" key="4">
    <source>
        <dbReference type="ARBA" id="ARBA00023224"/>
    </source>
</evidence>
<feature type="coiled-coil region" evidence="7">
    <location>
        <begin position="246"/>
        <end position="287"/>
    </location>
</feature>